<dbReference type="SUPFAM" id="SSF56925">
    <property type="entry name" value="OMPA-like"/>
    <property type="match status" value="1"/>
</dbReference>
<dbReference type="InterPro" id="IPR011250">
    <property type="entry name" value="OMP/PagP_B-barrel"/>
</dbReference>
<proteinExistence type="predicted"/>
<evidence type="ECO:0000256" key="2">
    <source>
        <dbReference type="SAM" id="SignalP"/>
    </source>
</evidence>
<feature type="domain" description="Outer membrane protein beta-barrel" evidence="3">
    <location>
        <begin position="8"/>
        <end position="200"/>
    </location>
</feature>
<dbReference type="Pfam" id="PF13505">
    <property type="entry name" value="OMP_b-brl"/>
    <property type="match status" value="1"/>
</dbReference>
<sequence>MKKYAITSIAAAMLSAPAITATADPLYISLSGGLNLMSNSDAKVSDTETSIKNAVEYKRGYALEGAFGEKTGVFRGEIAVGYQSSDVDKVLGSDIVEQLGEIDNYEDLTVTASALTVMYNVYADYDMKGILSPYLMGGLGAAFVDMGTSFKVDGVEYDSSYDKTVFAWQLGAGLGIKITNNVALDLGYRYFKTGDLDLENKTKLSFGGSKILLGMRYNL</sequence>
<reference evidence="4 5" key="1">
    <citation type="journal article" date="2002" name="Proc. Natl. Acad. Sci. U.S.A.">
        <title>The complete genome sequence of Chlorobium tepidum TLS, a photosynthetic, anaerobic, green-sulfur bacterium.</title>
        <authorList>
            <person name="Eisen J.A."/>
            <person name="Nelson K.E."/>
            <person name="Paulsen I.T."/>
            <person name="Heidelberg J.F."/>
            <person name="Wu M."/>
            <person name="Dodson R.J."/>
            <person name="Deboy R."/>
            <person name="Gwinn M.L."/>
            <person name="Nelson W.C."/>
            <person name="Haft D.H."/>
            <person name="Hickey E.K."/>
            <person name="Peterson J.D."/>
            <person name="Durkin A.S."/>
            <person name="Kolonay J.L."/>
            <person name="Yang F."/>
            <person name="Holt I."/>
            <person name="Umayam L.A."/>
            <person name="Mason T."/>
            <person name="Brenner M."/>
            <person name="Shea T.P."/>
            <person name="Parksey D."/>
            <person name="Nierman W.C."/>
            <person name="Feldblyum T.V."/>
            <person name="Hansen C.L."/>
            <person name="Craven M.B."/>
            <person name="Radune D."/>
            <person name="Vamathevan J."/>
            <person name="Khouri H."/>
            <person name="White O."/>
            <person name="Gruber T.M."/>
            <person name="Ketchum K.A."/>
            <person name="Venter J.C."/>
            <person name="Tettelin H."/>
            <person name="Bryant D.A."/>
            <person name="Fraser C.M."/>
        </authorList>
    </citation>
    <scope>NUCLEOTIDE SEQUENCE [LARGE SCALE GENOMIC DNA]</scope>
    <source>
        <strain evidence="5">ATCC 49652 / DSM 12025 / NBRC 103806 / TLS</strain>
    </source>
</reference>
<evidence type="ECO:0000259" key="3">
    <source>
        <dbReference type="Pfam" id="PF13505"/>
    </source>
</evidence>
<evidence type="ECO:0000313" key="5">
    <source>
        <dbReference type="Proteomes" id="UP000001007"/>
    </source>
</evidence>
<gene>
    <name evidence="4" type="ordered locus">CT0517</name>
</gene>
<dbReference type="RefSeq" id="WP_010932204.1">
    <property type="nucleotide sequence ID" value="NC_002932.3"/>
</dbReference>
<evidence type="ECO:0000256" key="1">
    <source>
        <dbReference type="ARBA" id="ARBA00022729"/>
    </source>
</evidence>
<evidence type="ECO:0000313" key="4">
    <source>
        <dbReference type="EMBL" id="AAM71759.1"/>
    </source>
</evidence>
<dbReference type="eggNOG" id="COG3637">
    <property type="taxonomic scope" value="Bacteria"/>
</dbReference>
<dbReference type="AlphaFoldDB" id="Q8KF15"/>
<feature type="chain" id="PRO_5004310534" evidence="2">
    <location>
        <begin position="24"/>
        <end position="219"/>
    </location>
</feature>
<dbReference type="EnsemblBacteria" id="AAM71759">
    <property type="protein sequence ID" value="AAM71759"/>
    <property type="gene ID" value="CT0517"/>
</dbReference>
<keyword evidence="1 2" id="KW-0732">Signal</keyword>
<dbReference type="EMBL" id="AE006470">
    <property type="protein sequence ID" value="AAM71759.1"/>
    <property type="molecule type" value="Genomic_DNA"/>
</dbReference>
<dbReference type="Gene3D" id="2.40.160.20">
    <property type="match status" value="1"/>
</dbReference>
<dbReference type="KEGG" id="cte:CT0517"/>
<organism evidence="4 5">
    <name type="scientific">Chlorobaculum tepidum (strain ATCC 49652 / DSM 12025 / NBRC 103806 / TLS)</name>
    <name type="common">Chlorobium tepidum</name>
    <dbReference type="NCBI Taxonomy" id="194439"/>
    <lineage>
        <taxon>Bacteria</taxon>
        <taxon>Pseudomonadati</taxon>
        <taxon>Chlorobiota</taxon>
        <taxon>Chlorobiia</taxon>
        <taxon>Chlorobiales</taxon>
        <taxon>Chlorobiaceae</taxon>
        <taxon>Chlorobaculum</taxon>
    </lineage>
</organism>
<keyword evidence="5" id="KW-1185">Reference proteome</keyword>
<dbReference type="STRING" id="194439.CT0517"/>
<feature type="signal peptide" evidence="2">
    <location>
        <begin position="1"/>
        <end position="23"/>
    </location>
</feature>
<dbReference type="HOGENOM" id="CLU_057473_3_1_10"/>
<dbReference type="OrthoDB" id="597758at2"/>
<dbReference type="InterPro" id="IPR027385">
    <property type="entry name" value="Beta-barrel_OMP"/>
</dbReference>
<name>Q8KF15_CHLTE</name>
<dbReference type="Proteomes" id="UP000001007">
    <property type="component" value="Chromosome"/>
</dbReference>
<accession>Q8KF15</accession>
<protein>
    <submittedName>
        <fullName evidence="4">Tia invasion determinant-related protein</fullName>
    </submittedName>
</protein>